<comment type="caution">
    <text evidence="1">The sequence shown here is derived from an EMBL/GenBank/DDBJ whole genome shotgun (WGS) entry which is preliminary data.</text>
</comment>
<proteinExistence type="predicted"/>
<evidence type="ECO:0000313" key="1">
    <source>
        <dbReference type="EMBL" id="OGC51893.1"/>
    </source>
</evidence>
<protein>
    <submittedName>
        <fullName evidence="1">Uncharacterized protein</fullName>
    </submittedName>
</protein>
<name>A0A1F4V5L5_UNCKA</name>
<accession>A0A1F4V5L5</accession>
<sequence length="307" mass="35842">MKVAIDRNIALICFVHNLANWHLSCVPSFYYAWAKEPQPLSEIEKGALVFLTKLFRDYLSKNEELWIKELFLTNQKATIPPHDLPYFNIFLSRFNYFFKLQKPNMVLVSKYLENLEDKFLKQILSTRSFYRFNEGTNVSTYLTLSANANKQASGMLLEVEEQNRYFVVMEYGDYILTEDNWTIDNVYLHELTHVFQCSQHFKDLIEEASVKMKGREYLADMMLSQKDMLTEIIHASLWGECGFFSRKIFGNKLDAGLDRKGDRYKSKIESVAAMIQPVVASYLASQKIVDRYFVEEAVHLFNVSLTA</sequence>
<dbReference type="EMBL" id="MEVH01000010">
    <property type="protein sequence ID" value="OGC51893.1"/>
    <property type="molecule type" value="Genomic_DNA"/>
</dbReference>
<dbReference type="AlphaFoldDB" id="A0A1F4V5L5"/>
<gene>
    <name evidence="1" type="ORF">A2982_02160</name>
</gene>
<evidence type="ECO:0000313" key="2">
    <source>
        <dbReference type="Proteomes" id="UP000178771"/>
    </source>
</evidence>
<dbReference type="Proteomes" id="UP000178771">
    <property type="component" value="Unassembled WGS sequence"/>
</dbReference>
<organism evidence="1 2">
    <name type="scientific">candidate division WWE3 bacterium RIFCSPLOWO2_01_FULL_39_13</name>
    <dbReference type="NCBI Taxonomy" id="1802624"/>
    <lineage>
        <taxon>Bacteria</taxon>
        <taxon>Katanobacteria</taxon>
    </lineage>
</organism>
<dbReference type="STRING" id="1802624.A2982_02160"/>
<reference evidence="1 2" key="1">
    <citation type="journal article" date="2016" name="Nat. Commun.">
        <title>Thousands of microbial genomes shed light on interconnected biogeochemical processes in an aquifer system.</title>
        <authorList>
            <person name="Anantharaman K."/>
            <person name="Brown C.T."/>
            <person name="Hug L.A."/>
            <person name="Sharon I."/>
            <person name="Castelle C.J."/>
            <person name="Probst A.J."/>
            <person name="Thomas B.C."/>
            <person name="Singh A."/>
            <person name="Wilkins M.J."/>
            <person name="Karaoz U."/>
            <person name="Brodie E.L."/>
            <person name="Williams K.H."/>
            <person name="Hubbard S.S."/>
            <person name="Banfield J.F."/>
        </authorList>
    </citation>
    <scope>NUCLEOTIDE SEQUENCE [LARGE SCALE GENOMIC DNA]</scope>
</reference>